<feature type="binding site" evidence="12">
    <location>
        <position position="988"/>
    </location>
    <ligand>
        <name>Zn(2+)</name>
        <dbReference type="ChEBI" id="CHEBI:29105"/>
    </ligand>
</feature>
<comment type="similarity">
    <text evidence="1">Belongs to the class-II aminoacyl-tRNA synthetase family. Alax-L subfamily.</text>
</comment>
<dbReference type="Gene3D" id="3.30.930.10">
    <property type="entry name" value="Bira Bifunctional Protein, Domain 2"/>
    <property type="match status" value="1"/>
</dbReference>
<dbReference type="HAMAP" id="MF_00036_B">
    <property type="entry name" value="Ala_tRNA_synth_B"/>
    <property type="match status" value="1"/>
</dbReference>
<keyword evidence="12" id="KW-0496">Mitochondrion</keyword>
<dbReference type="Pfam" id="PF07973">
    <property type="entry name" value="tRNA_SAD"/>
    <property type="match status" value="1"/>
</dbReference>
<keyword evidence="12" id="KW-0963">Cytoplasm</keyword>
<dbReference type="Gene3D" id="2.40.30.130">
    <property type="match status" value="1"/>
</dbReference>
<evidence type="ECO:0000256" key="10">
    <source>
        <dbReference type="ARBA" id="ARBA00023146"/>
    </source>
</evidence>
<comment type="cofactor">
    <cofactor evidence="12">
        <name>Zn(2+)</name>
        <dbReference type="ChEBI" id="CHEBI:29105"/>
    </cofactor>
    <text evidence="12">Binds 1 zinc ion per subunit.</text>
</comment>
<dbReference type="EMBL" id="LK934639">
    <property type="protein sequence ID" value="CDU19136.1"/>
    <property type="molecule type" value="Genomic_DNA"/>
</dbReference>
<keyword evidence="10 12" id="KW-0030">Aminoacyl-tRNA synthetase</keyword>
<feature type="binding site" evidence="12">
    <location>
        <position position="984"/>
    </location>
    <ligand>
        <name>Zn(2+)</name>
        <dbReference type="ChEBI" id="CHEBI:29105"/>
    </ligand>
</feature>
<comment type="domain">
    <text evidence="12">Consists of three domains; the N-terminal catalytic domain, the editing domain and the C-terminal C-Ala domain. The editing domain removes incorrectly charged amino acids, while the C-Ala domain, along with tRNA(Ala), serves as a bridge to cooperatively bring together the editing and aminoacylation centers thus stimulating deacylation of misacylated tRNAs.</text>
</comment>
<comment type="subunit">
    <text evidence="12">Monomer.</text>
</comment>
<dbReference type="GO" id="GO:0004813">
    <property type="term" value="F:alanine-tRNA ligase activity"/>
    <property type="evidence" value="ECO:0007669"/>
    <property type="project" value="UniProtKB-UniRule"/>
</dbReference>
<feature type="domain" description="Alanyl-transfer RNA synthetases family profile" evidence="14">
    <location>
        <begin position="190"/>
        <end position="1027"/>
    </location>
</feature>
<evidence type="ECO:0000313" key="16">
    <source>
        <dbReference type="EMBL" id="VTZ79721.1"/>
    </source>
</evidence>
<dbReference type="SUPFAM" id="SSF101353">
    <property type="entry name" value="Putative anticodon-binding domain of alanyl-tRNA synthetase (AlaRS)"/>
    <property type="match status" value="1"/>
</dbReference>
<dbReference type="CDD" id="cd00673">
    <property type="entry name" value="AlaRS_core"/>
    <property type="match status" value="1"/>
</dbReference>
<dbReference type="GO" id="GO:0000049">
    <property type="term" value="F:tRNA binding"/>
    <property type="evidence" value="ECO:0007669"/>
    <property type="project" value="UniProtKB-KW"/>
</dbReference>
<dbReference type="InterPro" id="IPR050058">
    <property type="entry name" value="Ala-tRNA_ligase"/>
</dbReference>
<dbReference type="EC" id="6.1.1.7" evidence="12"/>
<dbReference type="PROSITE" id="PS50860">
    <property type="entry name" value="AA_TRNA_LIGASE_II_ALA"/>
    <property type="match status" value="1"/>
</dbReference>
<dbReference type="GO" id="GO:0005739">
    <property type="term" value="C:mitochondrion"/>
    <property type="evidence" value="ECO:0007669"/>
    <property type="project" value="UniProtKB-SubCell"/>
</dbReference>
<dbReference type="VEuPathDB" id="PlasmoDB:PYYM_1145900"/>
<dbReference type="OrthoDB" id="2423964at2759"/>
<dbReference type="OMA" id="QYNKDEK"/>
<keyword evidence="5 12" id="KW-0547">Nucleotide-binding</keyword>
<dbReference type="GO" id="GO:0005524">
    <property type="term" value="F:ATP binding"/>
    <property type="evidence" value="ECO:0007669"/>
    <property type="project" value="UniProtKB-UniRule"/>
</dbReference>
<evidence type="ECO:0000313" key="17">
    <source>
        <dbReference type="Proteomes" id="UP000072874"/>
    </source>
</evidence>
<evidence type="ECO:0000256" key="11">
    <source>
        <dbReference type="ARBA" id="ARBA00048300"/>
    </source>
</evidence>
<evidence type="ECO:0000256" key="8">
    <source>
        <dbReference type="ARBA" id="ARBA00022884"/>
    </source>
</evidence>
<keyword evidence="4 12" id="KW-0479">Metal-binding</keyword>
<keyword evidence="9 12" id="KW-0648">Protein biosynthesis</keyword>
<comment type="catalytic activity">
    <reaction evidence="11 12">
        <text>tRNA(Ala) + L-alanine + ATP = L-alanyl-tRNA(Ala) + AMP + diphosphate</text>
        <dbReference type="Rhea" id="RHEA:12540"/>
        <dbReference type="Rhea" id="RHEA-COMP:9657"/>
        <dbReference type="Rhea" id="RHEA-COMP:9923"/>
        <dbReference type="ChEBI" id="CHEBI:30616"/>
        <dbReference type="ChEBI" id="CHEBI:33019"/>
        <dbReference type="ChEBI" id="CHEBI:57972"/>
        <dbReference type="ChEBI" id="CHEBI:78442"/>
        <dbReference type="ChEBI" id="CHEBI:78497"/>
        <dbReference type="ChEBI" id="CHEBI:456215"/>
        <dbReference type="EC" id="6.1.1.7"/>
    </reaction>
</comment>
<dbReference type="GO" id="GO:0070143">
    <property type="term" value="P:mitochondrial alanyl-tRNA aminoacylation"/>
    <property type="evidence" value="ECO:0007669"/>
    <property type="project" value="UniProtKB-UniRule"/>
</dbReference>
<evidence type="ECO:0000259" key="14">
    <source>
        <dbReference type="PROSITE" id="PS50860"/>
    </source>
</evidence>
<dbReference type="InterPro" id="IPR045864">
    <property type="entry name" value="aa-tRNA-synth_II/BPL/LPL"/>
</dbReference>
<reference evidence="16" key="3">
    <citation type="submission" date="2014-05" db="EMBL/GenBank/DDBJ databases">
        <authorList>
            <person name="Aslett M.A."/>
            <person name="De Silva N."/>
        </authorList>
    </citation>
    <scope>NUCLEOTIDE SEQUENCE</scope>
    <source>
        <strain evidence="16">17X</strain>
    </source>
</reference>
<dbReference type="Gene3D" id="3.30.980.10">
    <property type="entry name" value="Threonyl-trna Synthetase, Chain A, domain 2"/>
    <property type="match status" value="2"/>
</dbReference>
<evidence type="ECO:0000256" key="3">
    <source>
        <dbReference type="ARBA" id="ARBA00022598"/>
    </source>
</evidence>
<reference evidence="15" key="2">
    <citation type="submission" date="2014-05" db="EMBL/GenBank/DDBJ databases">
        <authorList>
            <person name="Aslett A.Martin."/>
            <person name="De Silva Nishadi"/>
        </authorList>
    </citation>
    <scope>NUCLEOTIDE SEQUENCE</scope>
    <source>
        <strain evidence="15">YM</strain>
    </source>
</reference>
<dbReference type="RefSeq" id="XP_731046.1">
    <property type="nucleotide sequence ID" value="XM_725953.1"/>
</dbReference>
<dbReference type="FunFam" id="3.30.980.10:FF:000004">
    <property type="entry name" value="Alanine--tRNA ligase, cytoplasmic"/>
    <property type="match status" value="1"/>
</dbReference>
<organism evidence="15 18">
    <name type="scientific">Plasmodium yoelii</name>
    <dbReference type="NCBI Taxonomy" id="5861"/>
    <lineage>
        <taxon>Eukaryota</taxon>
        <taxon>Sar</taxon>
        <taxon>Alveolata</taxon>
        <taxon>Apicomplexa</taxon>
        <taxon>Aconoidasida</taxon>
        <taxon>Haemosporida</taxon>
        <taxon>Plasmodiidae</taxon>
        <taxon>Plasmodium</taxon>
        <taxon>Plasmodium (Vinckeia)</taxon>
    </lineage>
</organism>
<keyword evidence="7 12" id="KW-0067">ATP-binding</keyword>
<gene>
    <name evidence="16" type="ORF">PY17X_1144900</name>
    <name evidence="15" type="ORF">PYYM_1145900</name>
</gene>
<feature type="binding site" evidence="12">
    <location>
        <position position="823"/>
    </location>
    <ligand>
        <name>Zn(2+)</name>
        <dbReference type="ChEBI" id="CHEBI:29105"/>
    </ligand>
</feature>
<evidence type="ECO:0000256" key="2">
    <source>
        <dbReference type="ARBA" id="ARBA00022555"/>
    </source>
</evidence>
<keyword evidence="8 12" id="KW-0694">RNA-binding</keyword>
<dbReference type="Gene3D" id="3.10.310.40">
    <property type="match status" value="1"/>
</dbReference>
<comment type="subcellular location">
    <subcellularLocation>
        <location evidence="12">Mitochondrion</location>
    </subcellularLocation>
    <subcellularLocation>
        <location evidence="12">Cytoplasm</location>
    </subcellularLocation>
</comment>
<keyword evidence="13" id="KW-0732">Signal</keyword>
<protein>
    <recommendedName>
        <fullName evidence="12">Alanine--tRNA ligase</fullName>
        <ecNumber evidence="12">6.1.1.7</ecNumber>
    </recommendedName>
    <alternativeName>
        <fullName evidence="12">Alanyl-tRNA synthetase</fullName>
        <shortName evidence="12">AlaRS</shortName>
    </alternativeName>
</protein>
<reference evidence="16" key="4">
    <citation type="submission" date="2019-05" db="EMBL/GenBank/DDBJ databases">
        <authorList>
            <consortium name="Pathogen Informatics"/>
        </authorList>
    </citation>
    <scope>NUCLEOTIDE SEQUENCE</scope>
    <source>
        <strain evidence="16">17X</strain>
    </source>
</reference>
<keyword evidence="6 12" id="KW-0862">Zinc</keyword>
<feature type="signal peptide" evidence="13">
    <location>
        <begin position="1"/>
        <end position="24"/>
    </location>
</feature>
<dbReference type="InterPro" id="IPR002318">
    <property type="entry name" value="Ala-tRNA-lgiase_IIc"/>
</dbReference>
<dbReference type="NCBIfam" id="TIGR00344">
    <property type="entry name" value="alaS"/>
    <property type="match status" value="1"/>
</dbReference>
<dbReference type="GO" id="GO:0002161">
    <property type="term" value="F:aminoacyl-tRNA deacylase activity"/>
    <property type="evidence" value="ECO:0007669"/>
    <property type="project" value="TreeGrafter"/>
</dbReference>
<dbReference type="PRINTS" id="PR00980">
    <property type="entry name" value="TRNASYNTHALA"/>
</dbReference>
<feature type="binding site" evidence="12">
    <location>
        <position position="819"/>
    </location>
    <ligand>
        <name>Zn(2+)</name>
        <dbReference type="ChEBI" id="CHEBI:29105"/>
    </ligand>
</feature>
<evidence type="ECO:0000256" key="6">
    <source>
        <dbReference type="ARBA" id="ARBA00022833"/>
    </source>
</evidence>
<dbReference type="FunFam" id="3.30.930.10:FF:000011">
    <property type="entry name" value="Alanine--tRNA ligase, cytoplasmic"/>
    <property type="match status" value="1"/>
</dbReference>
<dbReference type="VEuPathDB" id="PlasmoDB:PY17X_1144900"/>
<dbReference type="SUPFAM" id="SSF50447">
    <property type="entry name" value="Translation proteins"/>
    <property type="match status" value="1"/>
</dbReference>
<dbReference type="VEuPathDB" id="PlasmoDB:Py17XNL_001105838"/>
<dbReference type="InterPro" id="IPR018165">
    <property type="entry name" value="Ala-tRNA-synth_IIc_core"/>
</dbReference>
<dbReference type="Proteomes" id="UP000072874">
    <property type="component" value="Chromosome 11"/>
</dbReference>
<accession>A0A078K9J1</accession>
<dbReference type="Pfam" id="PF01411">
    <property type="entry name" value="tRNA-synt_2c"/>
    <property type="match status" value="1"/>
</dbReference>
<comment type="function">
    <text evidence="12">Catalyzes the attachment of alanine to tRNA(Ala) in a two-step reaction: alanine is first activated by ATP to form Ala-AMP and then transferred to the acceptor end of tRNA(Ala). Also edits incorrectly charged tRNA(Ala) via its editing domain.</text>
</comment>
<name>A0A078K9J1_PLAYE</name>
<evidence type="ECO:0000256" key="9">
    <source>
        <dbReference type="ARBA" id="ARBA00022917"/>
    </source>
</evidence>
<dbReference type="SMART" id="SM00863">
    <property type="entry name" value="tRNA_SAD"/>
    <property type="match status" value="1"/>
</dbReference>
<evidence type="ECO:0000256" key="13">
    <source>
        <dbReference type="SAM" id="SignalP"/>
    </source>
</evidence>
<keyword evidence="3 12" id="KW-0436">Ligase</keyword>
<dbReference type="PANTHER" id="PTHR11777:SF9">
    <property type="entry name" value="ALANINE--TRNA LIGASE, CYTOPLASMIC"/>
    <property type="match status" value="1"/>
</dbReference>
<dbReference type="GeneID" id="3830272"/>
<sequence length="1218" mass="141064">MIICSFIILFLYIFLNTNKQVTLGIRINKAFKITDKYQPRKKKNDSSNSYVPNKILFIDEKKKYNLSVHVKRGKNRYLKIREQINEYMLFNHINPKLQNIGFATKFTCKYNLNRGHINSIFNFIYLLKGNNPKKYFITNTHKMNKSDNNSLKRYNAENEETGYLHTDKNNENGEINGQNIGNKQNEYKYMTSEQVRNNFINYFKNKNHTVVDSASVIPYNDNTLLFTNAGMNQFKKIFLGNVDKNSDLGKLKRCVDTQKCIRAGGKHNDLDDVGKDVYHHTFFEMLGNWSFGDYFKEESIEYAWDLLTNVYKINPDRLYVTYFGGDKNLPSCPPDLEAKKIWSKYLDEKRILPFGMKDNFWEMAETGPCGPCSEIHYDRIGNRDASDLVNKDDPSVLEIWNIVFMQYNKDENKNMNKLPSPCIDTGMGLERITSILQNVQSNYDTDLFTPIFKQIKEIFNNSIPSYQGKINEEDPDKIDYAYRVISDHIRCATIAISDGCIPSNEGRNYVIRRIIRRAVRVGKQVFNIKSNVLWFYKLVDSVCKILGNCFKDLQNEEKVNYIKNVIMQEELIFNKTLEKGVDQFNKIIKKCHQNPSNSNNLFSGKDAFDLYTSYGFPIDLIEIMCEEKNVKLNMEEFNTLFKKHQLISDTNNFKINKVIDLPVEKAHEIKCKYNVLPTIDYHKYNWNNTFEDIKSKEENKNNLRLKSSVQIIYDGNFLDELVYTDNETKEPSSCEKTENEQKKYALILKETNFYYENGGQIYDTGFIQNESMKFQVLNVQKMNDYILHIGVLLSGSIKKNDVIETVVDFERRKLIACNHTATHLLNFALRKVLEDQMNQTKNKCDNKDENKKGSLEDSSAIKNKLEGNSSCNNNSNGSSIFNCEQKGSLVDDEKLRFDFSFIQNINMDVLNKIETEINNIVKEELDVSIKTMDLTESKKIKGIRAIFEEDYSDKVNVVFISKNADNVLNNLDINYTYLCSIELCGGTHIGNTKYIKEFIITSEESIGKGIHRINAVTNKKAEEINKKFDDLVAKYKHVFDDPNENKLTDVQNYKRILKEDKFLPLIKKNKILEDLEIIEKDIVEKKKNAQKELFNKAMGLGKLYATENKDNILLDIKLFTEINGNQKVLEKVGQAYTKANKNLSYFFIIHDENNTYCVLEIRDSLKGKEMQAETFMKQVMESVGGHSGGGKNKAFGSAGKDKGTAIKQAAEEVIKKYL</sequence>
<evidence type="ECO:0000256" key="7">
    <source>
        <dbReference type="ARBA" id="ARBA00022840"/>
    </source>
</evidence>
<evidence type="ECO:0000313" key="15">
    <source>
        <dbReference type="EMBL" id="CDU19136.1"/>
    </source>
</evidence>
<dbReference type="SUPFAM" id="SSF55681">
    <property type="entry name" value="Class II aaRS and biotin synthetases"/>
    <property type="match status" value="1"/>
</dbReference>
<dbReference type="InterPro" id="IPR009000">
    <property type="entry name" value="Transl_B-barrel_sf"/>
</dbReference>
<dbReference type="InterPro" id="IPR018162">
    <property type="entry name" value="Ala-tRNA-ligase_IIc_anticod-bd"/>
</dbReference>
<dbReference type="EMBL" id="LM993665">
    <property type="protein sequence ID" value="VTZ79721.1"/>
    <property type="molecule type" value="Genomic_DNA"/>
</dbReference>
<dbReference type="InterPro" id="IPR018164">
    <property type="entry name" value="Ala-tRNA-synth_IIc_N"/>
</dbReference>
<dbReference type="KEGG" id="pyo:PY17X_1144900"/>
<dbReference type="PANTHER" id="PTHR11777">
    <property type="entry name" value="ALANYL-TRNA SYNTHETASE"/>
    <property type="match status" value="1"/>
</dbReference>
<dbReference type="VEuPathDB" id="PlasmoDB:PY03081"/>
<reference evidence="17 18" key="1">
    <citation type="journal article" date="2014" name="BMC Biol.">
        <title>A comprehensive evaluation of rodent malaria parasite genomes and gene expression.</title>
        <authorList>
            <person name="Otto T.D."/>
            <person name="Bohme U."/>
            <person name="Jackson A.P."/>
            <person name="Hunt M."/>
            <person name="Franke-Fayard B."/>
            <person name="Hoeijmakers W.A."/>
            <person name="Religa A.A."/>
            <person name="Robertson L."/>
            <person name="Sanders M."/>
            <person name="Ogun S.A."/>
            <person name="Cunningham D."/>
            <person name="Erhart A."/>
            <person name="Billker O."/>
            <person name="Khan S.M."/>
            <person name="Stunnenberg H.G."/>
            <person name="Langhorne J."/>
            <person name="Holder A.A."/>
            <person name="Waters A.P."/>
            <person name="Newbold C.I."/>
            <person name="Pain A."/>
            <person name="Berriman M."/>
            <person name="Janse C.J."/>
        </authorList>
    </citation>
    <scope>NUCLEOTIDE SEQUENCE [LARGE SCALE GENOMIC DNA]</scope>
    <source>
        <strain evidence="16 17">17X</strain>
        <strain evidence="15 18">YM</strain>
    </source>
</reference>
<dbReference type="InterPro" id="IPR023033">
    <property type="entry name" value="Ala_tRNA_ligase_euk/bac"/>
</dbReference>
<dbReference type="AlphaFoldDB" id="A0A078K9J1"/>
<evidence type="ECO:0000256" key="4">
    <source>
        <dbReference type="ARBA" id="ARBA00022723"/>
    </source>
</evidence>
<dbReference type="InterPro" id="IPR018163">
    <property type="entry name" value="Thr/Ala-tRNA-synth_IIc_edit"/>
</dbReference>
<evidence type="ECO:0000256" key="5">
    <source>
        <dbReference type="ARBA" id="ARBA00022741"/>
    </source>
</evidence>
<evidence type="ECO:0000256" key="12">
    <source>
        <dbReference type="HAMAP-Rule" id="MF_03133"/>
    </source>
</evidence>
<keyword evidence="2 12" id="KW-0820">tRNA-binding</keyword>
<evidence type="ECO:0000313" key="18">
    <source>
        <dbReference type="Proteomes" id="UP000072904"/>
    </source>
</evidence>
<dbReference type="GO" id="GO:0008270">
    <property type="term" value="F:zinc ion binding"/>
    <property type="evidence" value="ECO:0007669"/>
    <property type="project" value="UniProtKB-UniRule"/>
</dbReference>
<proteinExistence type="inferred from homology"/>
<feature type="chain" id="PRO_5014502180" description="Alanine--tRNA ligase" evidence="13">
    <location>
        <begin position="25"/>
        <end position="1218"/>
    </location>
</feature>
<dbReference type="Proteomes" id="UP000072904">
    <property type="component" value="Chromosome 11"/>
</dbReference>
<evidence type="ECO:0000256" key="1">
    <source>
        <dbReference type="ARBA" id="ARBA00008429"/>
    </source>
</evidence>
<dbReference type="InterPro" id="IPR012947">
    <property type="entry name" value="tRNA_SAD"/>
</dbReference>
<dbReference type="SUPFAM" id="SSF55186">
    <property type="entry name" value="ThrRS/AlaRS common domain"/>
    <property type="match status" value="2"/>
</dbReference>